<dbReference type="Pfam" id="PF22605">
    <property type="entry name" value="IBR_2"/>
    <property type="match status" value="1"/>
</dbReference>
<dbReference type="InterPro" id="IPR044066">
    <property type="entry name" value="TRIAD_supradom"/>
</dbReference>
<dbReference type="GO" id="GO:0008270">
    <property type="term" value="F:zinc ion binding"/>
    <property type="evidence" value="ECO:0007669"/>
    <property type="project" value="UniProtKB-KW"/>
</dbReference>
<dbReference type="CDD" id="cd14686">
    <property type="entry name" value="bZIP"/>
    <property type="match status" value="1"/>
</dbReference>
<protein>
    <recommendedName>
        <fullName evidence="3">RBR-type E3 ubiquitin transferase</fullName>
        <ecNumber evidence="3">2.3.2.31</ecNumber>
    </recommendedName>
</protein>
<dbReference type="InterPro" id="IPR054694">
    <property type="entry name" value="Parkin-like_IBR"/>
</dbReference>
<dbReference type="STRING" id="870435.A0A0C3MWG5"/>
<feature type="coiled-coil region" evidence="11">
    <location>
        <begin position="292"/>
        <end position="333"/>
    </location>
</feature>
<keyword evidence="7 10" id="KW-0863">Zinc-finger</keyword>
<dbReference type="PANTHER" id="PTHR11685">
    <property type="entry name" value="RBR FAMILY RING FINGER AND IBR DOMAIN-CONTAINING"/>
    <property type="match status" value="1"/>
</dbReference>
<dbReference type="Gene3D" id="1.20.120.1750">
    <property type="match status" value="1"/>
</dbReference>
<gene>
    <name evidence="15" type="ORF">M404DRAFT_528167</name>
</gene>
<dbReference type="InParanoid" id="A0A0C3MWG5"/>
<keyword evidence="4" id="KW-0808">Transferase</keyword>
<evidence type="ECO:0000313" key="16">
    <source>
        <dbReference type="Proteomes" id="UP000054217"/>
    </source>
</evidence>
<keyword evidence="11" id="KW-0175">Coiled coil</keyword>
<evidence type="ECO:0000256" key="12">
    <source>
        <dbReference type="SAM" id="MobiDB-lite"/>
    </source>
</evidence>
<dbReference type="OrthoDB" id="1431934at2759"/>
<name>A0A0C3MWG5_PISTI</name>
<dbReference type="Gene3D" id="3.30.40.10">
    <property type="entry name" value="Zinc/RING finger domain, C3HC4 (zinc finger)"/>
    <property type="match status" value="1"/>
</dbReference>
<evidence type="ECO:0000256" key="2">
    <source>
        <dbReference type="ARBA" id="ARBA00004906"/>
    </source>
</evidence>
<evidence type="ECO:0000259" key="14">
    <source>
        <dbReference type="PROSITE" id="PS51873"/>
    </source>
</evidence>
<evidence type="ECO:0000256" key="4">
    <source>
        <dbReference type="ARBA" id="ARBA00022679"/>
    </source>
</evidence>
<keyword evidence="9" id="KW-0862">Zinc</keyword>
<dbReference type="InterPro" id="IPR001841">
    <property type="entry name" value="Znf_RING"/>
</dbReference>
<dbReference type="Proteomes" id="UP000054217">
    <property type="component" value="Unassembled WGS sequence"/>
</dbReference>
<dbReference type="SMART" id="SM00184">
    <property type="entry name" value="RING"/>
    <property type="match status" value="2"/>
</dbReference>
<evidence type="ECO:0000256" key="8">
    <source>
        <dbReference type="ARBA" id="ARBA00022786"/>
    </source>
</evidence>
<evidence type="ECO:0000256" key="5">
    <source>
        <dbReference type="ARBA" id="ARBA00022723"/>
    </source>
</evidence>
<organism evidence="15 16">
    <name type="scientific">Pisolithus tinctorius Marx 270</name>
    <dbReference type="NCBI Taxonomy" id="870435"/>
    <lineage>
        <taxon>Eukaryota</taxon>
        <taxon>Fungi</taxon>
        <taxon>Dikarya</taxon>
        <taxon>Basidiomycota</taxon>
        <taxon>Agaricomycotina</taxon>
        <taxon>Agaricomycetes</taxon>
        <taxon>Agaricomycetidae</taxon>
        <taxon>Boletales</taxon>
        <taxon>Sclerodermatineae</taxon>
        <taxon>Pisolithaceae</taxon>
        <taxon>Pisolithus</taxon>
    </lineage>
</organism>
<evidence type="ECO:0000256" key="11">
    <source>
        <dbReference type="SAM" id="Coils"/>
    </source>
</evidence>
<keyword evidence="5" id="KW-0479">Metal-binding</keyword>
<sequence>MPGLEPLIVAIKAALQVAMSIMSTASSSSTPRKPTDPTTIQSARSQTSHHGSTSSASPPTVEDEVPVPQAKIQVISFPGTSQFRVHGVSACGLAALNFARIAFRVIKSSRTFLDALNTIVSRETVEEVISICGGWSSDLHLEVEDICEVPLFEQSLKRKSTFYGPPRSDHFRRILRELQALRDSAAVIITRPPEIIACLKVANHPSGKDAFIVFDSHPRPSHPDGTGLVLASTVDGAVRVLRDILHVDEDLLSSPDLQWQAQLLTNCSGHVILAKSGTLTTEQSAVESSLAILVLRSEIKELERQNKALASQNKHLDDEVDELERIIQQERRKVAGRVTYAAAASHGQQDWRSFSQTNSAAGSSRLSSYDSRRAYNGARSIFADNPPPAPATRPMTYEAEENDLEKMQLSFFEEDAREAARDRNMAFQLQRNFDAEDTVLRQQHADLSCNVQTSFKCGICLDEHPEDDAATVEDCGHMVCRSCLKDYVGGKIADHRFPILCPICTAENRQAGQISGFLVEQLGISEEEYAVWIEMELSQFSILLHCRKCNRAAFVDRTDYNDMPNIVCPMGDCSHIWCKLCLRTILIGGPKHSCDGSSELDHLMKEQGWHYCPSCKTPFQKDYGCNHMTCIAPGCNTHFCYRCGELIVRSALRDEVGKAVTAHYRKCLLFEVPE</sequence>
<feature type="domain" description="RING-type" evidence="14">
    <location>
        <begin position="453"/>
        <end position="667"/>
    </location>
</feature>
<comment type="pathway">
    <text evidence="2">Protein modification; protein ubiquitination.</text>
</comment>
<evidence type="ECO:0000256" key="9">
    <source>
        <dbReference type="ARBA" id="ARBA00022833"/>
    </source>
</evidence>
<dbReference type="AlphaFoldDB" id="A0A0C3MWG5"/>
<dbReference type="Pfam" id="PF13639">
    <property type="entry name" value="zf-RING_2"/>
    <property type="match status" value="1"/>
</dbReference>
<dbReference type="GO" id="GO:0016567">
    <property type="term" value="P:protein ubiquitination"/>
    <property type="evidence" value="ECO:0007669"/>
    <property type="project" value="InterPro"/>
</dbReference>
<evidence type="ECO:0000256" key="1">
    <source>
        <dbReference type="ARBA" id="ARBA00001798"/>
    </source>
</evidence>
<dbReference type="InterPro" id="IPR017907">
    <property type="entry name" value="Znf_RING_CS"/>
</dbReference>
<dbReference type="HOGENOM" id="CLU_011917_1_0_1"/>
<evidence type="ECO:0000256" key="10">
    <source>
        <dbReference type="PROSITE-ProRule" id="PRU00175"/>
    </source>
</evidence>
<dbReference type="EC" id="2.3.2.31" evidence="3"/>
<keyword evidence="16" id="KW-1185">Reference proteome</keyword>
<reference evidence="16" key="2">
    <citation type="submission" date="2015-01" db="EMBL/GenBank/DDBJ databases">
        <title>Evolutionary Origins and Diversification of the Mycorrhizal Mutualists.</title>
        <authorList>
            <consortium name="DOE Joint Genome Institute"/>
            <consortium name="Mycorrhizal Genomics Consortium"/>
            <person name="Kohler A."/>
            <person name="Kuo A."/>
            <person name="Nagy L.G."/>
            <person name="Floudas D."/>
            <person name="Copeland A."/>
            <person name="Barry K.W."/>
            <person name="Cichocki N."/>
            <person name="Veneault-Fourrey C."/>
            <person name="LaButti K."/>
            <person name="Lindquist E.A."/>
            <person name="Lipzen A."/>
            <person name="Lundell T."/>
            <person name="Morin E."/>
            <person name="Murat C."/>
            <person name="Riley R."/>
            <person name="Ohm R."/>
            <person name="Sun H."/>
            <person name="Tunlid A."/>
            <person name="Henrissat B."/>
            <person name="Grigoriev I.V."/>
            <person name="Hibbett D.S."/>
            <person name="Martin F."/>
        </authorList>
    </citation>
    <scope>NUCLEOTIDE SEQUENCE [LARGE SCALE GENOMIC DNA]</scope>
    <source>
        <strain evidence="16">Marx 270</strain>
    </source>
</reference>
<evidence type="ECO:0000313" key="15">
    <source>
        <dbReference type="EMBL" id="KIN93274.1"/>
    </source>
</evidence>
<dbReference type="CDD" id="cd20336">
    <property type="entry name" value="Rcat_RBR"/>
    <property type="match status" value="1"/>
</dbReference>
<feature type="compositionally biased region" description="Polar residues" evidence="12">
    <location>
        <begin position="36"/>
        <end position="58"/>
    </location>
</feature>
<proteinExistence type="predicted"/>
<evidence type="ECO:0000259" key="13">
    <source>
        <dbReference type="PROSITE" id="PS50089"/>
    </source>
</evidence>
<reference evidence="15 16" key="1">
    <citation type="submission" date="2014-04" db="EMBL/GenBank/DDBJ databases">
        <authorList>
            <consortium name="DOE Joint Genome Institute"/>
            <person name="Kuo A."/>
            <person name="Kohler A."/>
            <person name="Costa M.D."/>
            <person name="Nagy L.G."/>
            <person name="Floudas D."/>
            <person name="Copeland A."/>
            <person name="Barry K.W."/>
            <person name="Cichocki N."/>
            <person name="Veneault-Fourrey C."/>
            <person name="LaButti K."/>
            <person name="Lindquist E.A."/>
            <person name="Lipzen A."/>
            <person name="Lundell T."/>
            <person name="Morin E."/>
            <person name="Murat C."/>
            <person name="Sun H."/>
            <person name="Tunlid A."/>
            <person name="Henrissat B."/>
            <person name="Grigoriev I.V."/>
            <person name="Hibbett D.S."/>
            <person name="Martin F."/>
            <person name="Nordberg H.P."/>
            <person name="Cantor M.N."/>
            <person name="Hua S.X."/>
        </authorList>
    </citation>
    <scope>NUCLEOTIDE SEQUENCE [LARGE SCALE GENOMIC DNA]</scope>
    <source>
        <strain evidence="15 16">Marx 270</strain>
    </source>
</reference>
<keyword evidence="6" id="KW-0677">Repeat</keyword>
<dbReference type="PROSITE" id="PS50089">
    <property type="entry name" value="ZF_RING_2"/>
    <property type="match status" value="1"/>
</dbReference>
<evidence type="ECO:0000256" key="7">
    <source>
        <dbReference type="ARBA" id="ARBA00022771"/>
    </source>
</evidence>
<dbReference type="EMBL" id="KN832189">
    <property type="protein sequence ID" value="KIN93274.1"/>
    <property type="molecule type" value="Genomic_DNA"/>
</dbReference>
<keyword evidence="8" id="KW-0833">Ubl conjugation pathway</keyword>
<dbReference type="PROSITE" id="PS00518">
    <property type="entry name" value="ZF_RING_1"/>
    <property type="match status" value="1"/>
</dbReference>
<dbReference type="GO" id="GO:0061630">
    <property type="term" value="F:ubiquitin protein ligase activity"/>
    <property type="evidence" value="ECO:0007669"/>
    <property type="project" value="UniProtKB-EC"/>
</dbReference>
<comment type="catalytic activity">
    <reaction evidence="1">
        <text>[E2 ubiquitin-conjugating enzyme]-S-ubiquitinyl-L-cysteine + [acceptor protein]-L-lysine = [E2 ubiquitin-conjugating enzyme]-L-cysteine + [acceptor protein]-N(6)-ubiquitinyl-L-lysine.</text>
        <dbReference type="EC" id="2.3.2.31"/>
    </reaction>
</comment>
<feature type="domain" description="RING-type" evidence="13">
    <location>
        <begin position="457"/>
        <end position="505"/>
    </location>
</feature>
<dbReference type="SUPFAM" id="SSF57850">
    <property type="entry name" value="RING/U-box"/>
    <property type="match status" value="2"/>
</dbReference>
<evidence type="ECO:0000256" key="3">
    <source>
        <dbReference type="ARBA" id="ARBA00012251"/>
    </source>
</evidence>
<dbReference type="InterPro" id="IPR031127">
    <property type="entry name" value="E3_UB_ligase_RBR"/>
</dbReference>
<feature type="region of interest" description="Disordered" evidence="12">
    <location>
        <begin position="24"/>
        <end position="65"/>
    </location>
</feature>
<feature type="region of interest" description="Disordered" evidence="12">
    <location>
        <begin position="349"/>
        <end position="368"/>
    </location>
</feature>
<dbReference type="PROSITE" id="PS51873">
    <property type="entry name" value="TRIAD"/>
    <property type="match status" value="1"/>
</dbReference>
<accession>A0A0C3MWG5</accession>
<dbReference type="InterPro" id="IPR013083">
    <property type="entry name" value="Znf_RING/FYVE/PHD"/>
</dbReference>
<evidence type="ECO:0000256" key="6">
    <source>
        <dbReference type="ARBA" id="ARBA00022737"/>
    </source>
</evidence>